<dbReference type="AlphaFoldDB" id="A0AA87ZS21"/>
<sequence length="91" mass="9589">MAGQEAGGELPASGGGSPASVADGGKIAGDGEEFGGGGDDPRSMWLDLHRSPVVERLRRRPLREKKRRLHWQQLLAAEGIATRDGGSQSLI</sequence>
<organism evidence="2 3">
    <name type="scientific">Ficus carica</name>
    <name type="common">Common fig</name>
    <dbReference type="NCBI Taxonomy" id="3494"/>
    <lineage>
        <taxon>Eukaryota</taxon>
        <taxon>Viridiplantae</taxon>
        <taxon>Streptophyta</taxon>
        <taxon>Embryophyta</taxon>
        <taxon>Tracheophyta</taxon>
        <taxon>Spermatophyta</taxon>
        <taxon>Magnoliopsida</taxon>
        <taxon>eudicotyledons</taxon>
        <taxon>Gunneridae</taxon>
        <taxon>Pentapetalae</taxon>
        <taxon>rosids</taxon>
        <taxon>fabids</taxon>
        <taxon>Rosales</taxon>
        <taxon>Moraceae</taxon>
        <taxon>Ficeae</taxon>
        <taxon>Ficus</taxon>
    </lineage>
</organism>
<feature type="region of interest" description="Disordered" evidence="1">
    <location>
        <begin position="1"/>
        <end position="50"/>
    </location>
</feature>
<comment type="caution">
    <text evidence="2">The sequence shown here is derived from an EMBL/GenBank/DDBJ whole genome shotgun (WGS) entry which is preliminary data.</text>
</comment>
<evidence type="ECO:0000313" key="2">
    <source>
        <dbReference type="EMBL" id="GMN42389.1"/>
    </source>
</evidence>
<name>A0AA87ZS21_FICCA</name>
<dbReference type="Proteomes" id="UP001187192">
    <property type="component" value="Unassembled WGS sequence"/>
</dbReference>
<accession>A0AA87ZS21</accession>
<evidence type="ECO:0000256" key="1">
    <source>
        <dbReference type="SAM" id="MobiDB-lite"/>
    </source>
</evidence>
<evidence type="ECO:0000313" key="3">
    <source>
        <dbReference type="Proteomes" id="UP001187192"/>
    </source>
</evidence>
<dbReference type="EMBL" id="BTGU01000014">
    <property type="protein sequence ID" value="GMN42389.1"/>
    <property type="molecule type" value="Genomic_DNA"/>
</dbReference>
<protein>
    <submittedName>
        <fullName evidence="2">Uncharacterized protein</fullName>
    </submittedName>
</protein>
<feature type="compositionally biased region" description="Basic and acidic residues" evidence="1">
    <location>
        <begin position="39"/>
        <end position="50"/>
    </location>
</feature>
<gene>
    <name evidence="2" type="ORF">TIFTF001_011618</name>
</gene>
<proteinExistence type="predicted"/>
<keyword evidence="3" id="KW-1185">Reference proteome</keyword>
<reference evidence="2" key="1">
    <citation type="submission" date="2023-07" db="EMBL/GenBank/DDBJ databases">
        <title>draft genome sequence of fig (Ficus carica).</title>
        <authorList>
            <person name="Takahashi T."/>
            <person name="Nishimura K."/>
        </authorList>
    </citation>
    <scope>NUCLEOTIDE SEQUENCE</scope>
</reference>